<reference evidence="2 3" key="1">
    <citation type="submission" date="2019-03" db="EMBL/GenBank/DDBJ databases">
        <title>Genomic Encyclopedia of Type Strains, Phase III (KMG-III): the genomes of soil and plant-associated and newly described type strains.</title>
        <authorList>
            <person name="Whitman W."/>
        </authorList>
    </citation>
    <scope>NUCLEOTIDE SEQUENCE [LARGE SCALE GENOMIC DNA]</scope>
    <source>
        <strain evidence="2 3">CECT 8301</strain>
    </source>
</reference>
<dbReference type="GO" id="GO:0005737">
    <property type="term" value="C:cytoplasm"/>
    <property type="evidence" value="ECO:0007669"/>
    <property type="project" value="TreeGrafter"/>
</dbReference>
<dbReference type="Pfam" id="PF01266">
    <property type="entry name" value="DAO"/>
    <property type="match status" value="1"/>
</dbReference>
<dbReference type="Gene3D" id="3.30.9.10">
    <property type="entry name" value="D-Amino Acid Oxidase, subunit A, domain 2"/>
    <property type="match status" value="1"/>
</dbReference>
<dbReference type="Gene3D" id="3.50.50.60">
    <property type="entry name" value="FAD/NAD(P)-binding domain"/>
    <property type="match status" value="1"/>
</dbReference>
<dbReference type="SUPFAM" id="SSF54373">
    <property type="entry name" value="FAD-linked reductases, C-terminal domain"/>
    <property type="match status" value="1"/>
</dbReference>
<dbReference type="EMBL" id="SORL01000011">
    <property type="protein sequence ID" value="TDY60714.1"/>
    <property type="molecule type" value="Genomic_DNA"/>
</dbReference>
<dbReference type="InterPro" id="IPR006076">
    <property type="entry name" value="FAD-dep_OxRdtase"/>
</dbReference>
<keyword evidence="3" id="KW-1185">Reference proteome</keyword>
<feature type="domain" description="FAD dependent oxidoreductase" evidence="1">
    <location>
        <begin position="21"/>
        <end position="345"/>
    </location>
</feature>
<dbReference type="InterPro" id="IPR036188">
    <property type="entry name" value="FAD/NAD-bd_sf"/>
</dbReference>
<evidence type="ECO:0000313" key="3">
    <source>
        <dbReference type="Proteomes" id="UP000294824"/>
    </source>
</evidence>
<evidence type="ECO:0000259" key="1">
    <source>
        <dbReference type="Pfam" id="PF01266"/>
    </source>
</evidence>
<comment type="caution">
    <text evidence="2">The sequence shown here is derived from an EMBL/GenBank/DDBJ whole genome shotgun (WGS) entry which is preliminary data.</text>
</comment>
<organism evidence="2 3">
    <name type="scientific">Algibacter lectus</name>
    <dbReference type="NCBI Taxonomy" id="221126"/>
    <lineage>
        <taxon>Bacteria</taxon>
        <taxon>Pseudomonadati</taxon>
        <taxon>Bacteroidota</taxon>
        <taxon>Flavobacteriia</taxon>
        <taxon>Flavobacteriales</taxon>
        <taxon>Flavobacteriaceae</taxon>
        <taxon>Algibacter</taxon>
    </lineage>
</organism>
<gene>
    <name evidence="2" type="ORF">DFQ06_3297</name>
</gene>
<dbReference type="PANTHER" id="PTHR13847">
    <property type="entry name" value="SARCOSINE DEHYDROGENASE-RELATED"/>
    <property type="match status" value="1"/>
</dbReference>
<dbReference type="Proteomes" id="UP000294824">
    <property type="component" value="Unassembled WGS sequence"/>
</dbReference>
<evidence type="ECO:0000313" key="2">
    <source>
        <dbReference type="EMBL" id="TDY60714.1"/>
    </source>
</evidence>
<protein>
    <submittedName>
        <fullName evidence="2">Glycine/D-amino acid oxidase-like deaminating enzyme</fullName>
    </submittedName>
</protein>
<dbReference type="SUPFAM" id="SSF51971">
    <property type="entry name" value="Nucleotide-binding domain"/>
    <property type="match status" value="1"/>
</dbReference>
<sequence>MSVFLLNKVCKYLSSQDMKVDYIIVGIGLAGISFCEQLKACNKSFVVFDNASQQSSTVAGGLYNPVVLKRFTSVWKSEEQIDLALSLYENIEERLSVKLDYKIPVYRKFASLEEQNDWFTASDKPRLAQYLSTKLVKNTNEAINAPFSFGEVLTTGRVDVKTLIETYKIDLLKGGLLIESDFDYDVLDLESDNAIVSYKHIETKHIVFAEGFGVTKNPFFKHLPMVPTKGELLTILAPNLNMEVVLKAGVFLIPLGDDLYTVGATYDWHDTTHDVTDKAKKELLDKLEKVINCDFTVVNQVAGIRPTVKDRRPLIGKHNDYENLYVLNGLGTRGVMIGPYVAKALYEFIEFGTPLDSEIDIIRFK</sequence>
<name>A0A4R8M6F3_9FLAO</name>
<accession>A0A4R8M6F3</accession>
<dbReference type="AlphaFoldDB" id="A0A4R8M6F3"/>
<proteinExistence type="predicted"/>